<dbReference type="EMBL" id="VLLF01000007">
    <property type="protein sequence ID" value="TWI84720.1"/>
    <property type="molecule type" value="Genomic_DNA"/>
</dbReference>
<gene>
    <name evidence="1" type="ORF">JM93_03055</name>
</gene>
<evidence type="ECO:0000313" key="1">
    <source>
        <dbReference type="EMBL" id="TWI84720.1"/>
    </source>
</evidence>
<dbReference type="Gene3D" id="3.40.630.30">
    <property type="match status" value="1"/>
</dbReference>
<evidence type="ECO:0000313" key="2">
    <source>
        <dbReference type="Proteomes" id="UP000320593"/>
    </source>
</evidence>
<name>A0A562SVJ5_9HYPH</name>
<comment type="caution">
    <text evidence="1">The sequence shown here is derived from an EMBL/GenBank/DDBJ whole genome shotgun (WGS) entry which is preliminary data.</text>
</comment>
<protein>
    <submittedName>
        <fullName evidence="1">Uncharacterized protein</fullName>
    </submittedName>
</protein>
<accession>A0A562SVJ5</accession>
<sequence length="58" mass="6685">MERLGMRREAHFKEHALFKGSWDEEYYYALLAREWAAGNCQTAFSTAVAEPGTSFKQP</sequence>
<organism evidence="1 2">
    <name type="scientific">Roseibium hamelinense</name>
    <dbReference type="NCBI Taxonomy" id="150831"/>
    <lineage>
        <taxon>Bacteria</taxon>
        <taxon>Pseudomonadati</taxon>
        <taxon>Pseudomonadota</taxon>
        <taxon>Alphaproteobacteria</taxon>
        <taxon>Hyphomicrobiales</taxon>
        <taxon>Stappiaceae</taxon>
        <taxon>Roseibium</taxon>
    </lineage>
</organism>
<dbReference type="Proteomes" id="UP000320593">
    <property type="component" value="Unassembled WGS sequence"/>
</dbReference>
<dbReference type="AlphaFoldDB" id="A0A562SVJ5"/>
<reference evidence="1 2" key="1">
    <citation type="submission" date="2019-07" db="EMBL/GenBank/DDBJ databases">
        <title>Genomic Encyclopedia of Archaeal and Bacterial Type Strains, Phase II (KMG-II): from individual species to whole genera.</title>
        <authorList>
            <person name="Goeker M."/>
        </authorList>
    </citation>
    <scope>NUCLEOTIDE SEQUENCE [LARGE SCALE GENOMIC DNA]</scope>
    <source>
        <strain evidence="1 2">ATCC BAA-252</strain>
    </source>
</reference>
<proteinExistence type="predicted"/>
<keyword evidence="2" id="KW-1185">Reference proteome</keyword>